<evidence type="ECO:0000313" key="9">
    <source>
        <dbReference type="Proteomes" id="UP000037660"/>
    </source>
</evidence>
<evidence type="ECO:0000256" key="4">
    <source>
        <dbReference type="ARBA" id="ARBA00023139"/>
    </source>
</evidence>
<dbReference type="RefSeq" id="WP_054018906.1">
    <property type="nucleotide sequence ID" value="NZ_BBYR01000011.1"/>
</dbReference>
<evidence type="ECO:0000256" key="2">
    <source>
        <dbReference type="ARBA" id="ARBA00022729"/>
    </source>
</evidence>
<dbReference type="InterPro" id="IPR032831">
    <property type="entry name" value="LptM_cons"/>
</dbReference>
<proteinExistence type="predicted"/>
<evidence type="ECO:0000256" key="5">
    <source>
        <dbReference type="ARBA" id="ARBA00023237"/>
    </source>
</evidence>
<dbReference type="EMBL" id="BBYR01000011">
    <property type="protein sequence ID" value="GAP34797.1"/>
    <property type="molecule type" value="Genomic_DNA"/>
</dbReference>
<keyword evidence="3" id="KW-0472">Membrane</keyword>
<evidence type="ECO:0000256" key="6">
    <source>
        <dbReference type="ARBA" id="ARBA00023288"/>
    </source>
</evidence>
<evidence type="ECO:0000256" key="3">
    <source>
        <dbReference type="ARBA" id="ARBA00023136"/>
    </source>
</evidence>
<dbReference type="NCBIfam" id="NF047847">
    <property type="entry name" value="SS_mature_LptM"/>
    <property type="match status" value="1"/>
</dbReference>
<dbReference type="STRING" id="1547922.ISF6_0280"/>
<keyword evidence="6" id="KW-0449">Lipoprotein</keyword>
<dbReference type="AlphaFoldDB" id="A0A0K8NWL8"/>
<reference evidence="8 9" key="2">
    <citation type="journal article" date="2016" name="Science">
        <title>A bacterium that degrades and assimilates poly(ethylene terephthalate).</title>
        <authorList>
            <person name="Yoshida S."/>
            <person name="Hiraga K."/>
            <person name="Takehana T."/>
            <person name="Taniguchi I."/>
            <person name="Yamaji H."/>
            <person name="Maeda Y."/>
            <person name="Toyohara K."/>
            <person name="Miyamoto K."/>
            <person name="Kimura Y."/>
            <person name="Oda K."/>
        </authorList>
    </citation>
    <scope>NUCLEOTIDE SEQUENCE [LARGE SCALE GENOMIC DNA]</scope>
    <source>
        <strain evidence="9">NBRC 110686 / TISTR 2288 / 201-F6</strain>
    </source>
</reference>
<protein>
    <recommendedName>
        <fullName evidence="10">Lipoprotein</fullName>
    </recommendedName>
</protein>
<evidence type="ECO:0000256" key="1">
    <source>
        <dbReference type="ARBA" id="ARBA00004459"/>
    </source>
</evidence>
<keyword evidence="5" id="KW-0998">Cell outer membrane</keyword>
<organism evidence="8 9">
    <name type="scientific">Piscinibacter sakaiensis</name>
    <name type="common">Ideonella sakaiensis</name>
    <dbReference type="NCBI Taxonomy" id="1547922"/>
    <lineage>
        <taxon>Bacteria</taxon>
        <taxon>Pseudomonadati</taxon>
        <taxon>Pseudomonadota</taxon>
        <taxon>Betaproteobacteria</taxon>
        <taxon>Burkholderiales</taxon>
        <taxon>Sphaerotilaceae</taxon>
        <taxon>Piscinibacter</taxon>
    </lineage>
</organism>
<keyword evidence="2" id="KW-0732">Signal</keyword>
<feature type="region of interest" description="Disordered" evidence="7">
    <location>
        <begin position="38"/>
        <end position="68"/>
    </location>
</feature>
<sequence>MHSGLRSVPIALVARGLLWIALLPAGALAGCGQKGPLYLAAPTPPPPPRAAAPAPAPSASAPAAAPAR</sequence>
<reference evidence="9" key="1">
    <citation type="submission" date="2015-07" db="EMBL/GenBank/DDBJ databases">
        <title>Discovery of a poly(ethylene terephthalate assimilation.</title>
        <authorList>
            <person name="Yoshida S."/>
            <person name="Hiraga K."/>
            <person name="Takehana T."/>
            <person name="Taniguchi I."/>
            <person name="Yamaji H."/>
            <person name="Maeda Y."/>
            <person name="Toyohara K."/>
            <person name="Miyamoto K."/>
            <person name="Kimura Y."/>
            <person name="Oda K."/>
        </authorList>
    </citation>
    <scope>NUCLEOTIDE SEQUENCE [LARGE SCALE GENOMIC DNA]</scope>
    <source>
        <strain evidence="9">NBRC 110686 / TISTR 2288 / 201-F6</strain>
    </source>
</reference>
<keyword evidence="9" id="KW-1185">Reference proteome</keyword>
<feature type="compositionally biased region" description="Low complexity" evidence="7">
    <location>
        <begin position="57"/>
        <end position="68"/>
    </location>
</feature>
<evidence type="ECO:0008006" key="10">
    <source>
        <dbReference type="Google" id="ProtNLM"/>
    </source>
</evidence>
<comment type="caution">
    <text evidence="8">The sequence shown here is derived from an EMBL/GenBank/DDBJ whole genome shotgun (WGS) entry which is preliminary data.</text>
</comment>
<dbReference type="Proteomes" id="UP000037660">
    <property type="component" value="Unassembled WGS sequence"/>
</dbReference>
<dbReference type="GO" id="GO:0009279">
    <property type="term" value="C:cell outer membrane"/>
    <property type="evidence" value="ECO:0007669"/>
    <property type="project" value="UniProtKB-SubCell"/>
</dbReference>
<comment type="subcellular location">
    <subcellularLocation>
        <location evidence="1">Cell outer membrane</location>
        <topology evidence="1">Lipid-anchor</topology>
    </subcellularLocation>
</comment>
<feature type="compositionally biased region" description="Pro residues" evidence="7">
    <location>
        <begin position="42"/>
        <end position="56"/>
    </location>
</feature>
<gene>
    <name evidence="8" type="ORF">ISF6_0280</name>
</gene>
<dbReference type="Pfam" id="PF13627">
    <property type="entry name" value="LptM_cons"/>
    <property type="match status" value="1"/>
</dbReference>
<evidence type="ECO:0000256" key="7">
    <source>
        <dbReference type="SAM" id="MobiDB-lite"/>
    </source>
</evidence>
<name>A0A0K8NWL8_PISS1</name>
<dbReference type="PROSITE" id="PS51257">
    <property type="entry name" value="PROKAR_LIPOPROTEIN"/>
    <property type="match status" value="1"/>
</dbReference>
<keyword evidence="4" id="KW-0564">Palmitate</keyword>
<accession>A0A0K8NWL8</accession>
<evidence type="ECO:0000313" key="8">
    <source>
        <dbReference type="EMBL" id="GAP34797.1"/>
    </source>
</evidence>